<dbReference type="OrthoDB" id="4188492at2759"/>
<protein>
    <submittedName>
        <fullName evidence="1">Uncharacterized protein</fullName>
    </submittedName>
</protein>
<keyword evidence="2" id="KW-1185">Reference proteome</keyword>
<dbReference type="Proteomes" id="UP000242877">
    <property type="component" value="Unassembled WGS sequence"/>
</dbReference>
<sequence length="176" mass="20265">MTMHYADEQPKRIVVPPLQQRPWYSPADRGGVGGNIDRLIRKRSFLRSICLNDEQLKEVLAEVFTMPVPPRGRYVFRPEFRKLYVPTEYDGAIITDTMGDSALMDAIHRELLARVEDIAGIRDFVGDANINGFWGFCFHYKGTKPRLPAFFNDIPNIILKEIRPMRLPKKYRGPAA</sequence>
<evidence type="ECO:0000313" key="2">
    <source>
        <dbReference type="Proteomes" id="UP000242877"/>
    </source>
</evidence>
<organism evidence="1 2">
    <name type="scientific">Ascosphaera apis ARSEF 7405</name>
    <dbReference type="NCBI Taxonomy" id="392613"/>
    <lineage>
        <taxon>Eukaryota</taxon>
        <taxon>Fungi</taxon>
        <taxon>Dikarya</taxon>
        <taxon>Ascomycota</taxon>
        <taxon>Pezizomycotina</taxon>
        <taxon>Eurotiomycetes</taxon>
        <taxon>Eurotiomycetidae</taxon>
        <taxon>Onygenales</taxon>
        <taxon>Ascosphaeraceae</taxon>
        <taxon>Ascosphaera</taxon>
    </lineage>
</organism>
<comment type="caution">
    <text evidence="1">The sequence shown here is derived from an EMBL/GenBank/DDBJ whole genome shotgun (WGS) entry which is preliminary data.</text>
</comment>
<reference evidence="1 2" key="1">
    <citation type="journal article" date="2016" name="Genome Biol. Evol.">
        <title>Divergent and convergent evolution of fungal pathogenicity.</title>
        <authorList>
            <person name="Shang Y."/>
            <person name="Xiao G."/>
            <person name="Zheng P."/>
            <person name="Cen K."/>
            <person name="Zhan S."/>
            <person name="Wang C."/>
        </authorList>
    </citation>
    <scope>NUCLEOTIDE SEQUENCE [LARGE SCALE GENOMIC DNA]</scope>
    <source>
        <strain evidence="1 2">ARSEF 7405</strain>
    </source>
</reference>
<dbReference type="AlphaFoldDB" id="A0A167WUD6"/>
<accession>A0A167WUD6</accession>
<dbReference type="VEuPathDB" id="FungiDB:AAP_04428"/>
<dbReference type="EMBL" id="AZGZ01000021">
    <property type="protein sequence ID" value="KZZ89281.1"/>
    <property type="molecule type" value="Genomic_DNA"/>
</dbReference>
<evidence type="ECO:0000313" key="1">
    <source>
        <dbReference type="EMBL" id="KZZ89281.1"/>
    </source>
</evidence>
<gene>
    <name evidence="1" type="ORF">AAP_04428</name>
</gene>
<proteinExistence type="predicted"/>
<name>A0A167WUD6_9EURO</name>